<feature type="domain" description="Metallo-beta-lactamase" evidence="6">
    <location>
        <begin position="25"/>
        <end position="231"/>
    </location>
</feature>
<dbReference type="GO" id="GO:0046872">
    <property type="term" value="F:metal ion binding"/>
    <property type="evidence" value="ECO:0007669"/>
    <property type="project" value="UniProtKB-KW"/>
</dbReference>
<dbReference type="Proteomes" id="UP000251047">
    <property type="component" value="Unassembled WGS sequence"/>
</dbReference>
<sequence>MTQPEVSPDASARTTMIGFAAGPLQTNCYLLFAEPVDPAEVASYIEQPPAPATASPTTSAPTTTSPQSMSVVDPGMGSAPVIQRIADQLHCRIDAVYLTHGHIDHMRDAHLLGAPVYLHAADIPMAQHPEFLGPELAMLFDTDHMGPIADLRELGDTATLGGEQWEVHHMPGHSPGSVMYRRNGHILGGDVLFRQSIGRTDLPLSNPADMADSLRRLRQTFADGDIVLPGHGPQTTIGEEKASNPYLQGQPL</sequence>
<dbReference type="SMART" id="SM00849">
    <property type="entry name" value="Lactamase_B"/>
    <property type="match status" value="1"/>
</dbReference>
<evidence type="ECO:0000256" key="5">
    <source>
        <dbReference type="SAM" id="MobiDB-lite"/>
    </source>
</evidence>
<name>A0A364VD74_9CORY</name>
<keyword evidence="2" id="KW-0479">Metal-binding</keyword>
<dbReference type="OrthoDB" id="9802991at2"/>
<comment type="cofactor">
    <cofactor evidence="1">
        <name>Zn(2+)</name>
        <dbReference type="ChEBI" id="CHEBI:29105"/>
    </cofactor>
</comment>
<keyword evidence="4" id="KW-0862">Zinc</keyword>
<evidence type="ECO:0000313" key="7">
    <source>
        <dbReference type="EMBL" id="RAV34605.1"/>
    </source>
</evidence>
<accession>A0A364VD74</accession>
<evidence type="ECO:0000256" key="2">
    <source>
        <dbReference type="ARBA" id="ARBA00022723"/>
    </source>
</evidence>
<comment type="caution">
    <text evidence="7">The sequence shown here is derived from an EMBL/GenBank/DDBJ whole genome shotgun (WGS) entry which is preliminary data.</text>
</comment>
<dbReference type="SUPFAM" id="SSF56281">
    <property type="entry name" value="Metallo-hydrolase/oxidoreductase"/>
    <property type="match status" value="1"/>
</dbReference>
<dbReference type="GO" id="GO:0016787">
    <property type="term" value="F:hydrolase activity"/>
    <property type="evidence" value="ECO:0007669"/>
    <property type="project" value="UniProtKB-KW"/>
</dbReference>
<keyword evidence="3 7" id="KW-0378">Hydrolase</keyword>
<dbReference type="AlphaFoldDB" id="A0A364VD74"/>
<dbReference type="InterPro" id="IPR036866">
    <property type="entry name" value="RibonucZ/Hydroxyglut_hydro"/>
</dbReference>
<dbReference type="Gene3D" id="3.60.15.10">
    <property type="entry name" value="Ribonuclease Z/Hydroxyacylglutathione hydrolase-like"/>
    <property type="match status" value="1"/>
</dbReference>
<feature type="region of interest" description="Disordered" evidence="5">
    <location>
        <begin position="48"/>
        <end position="76"/>
    </location>
</feature>
<dbReference type="InterPro" id="IPR051453">
    <property type="entry name" value="MBL_Glyoxalase_II"/>
</dbReference>
<dbReference type="CDD" id="cd06262">
    <property type="entry name" value="metallo-hydrolase-like_MBL-fold"/>
    <property type="match status" value="1"/>
</dbReference>
<evidence type="ECO:0000313" key="8">
    <source>
        <dbReference type="Proteomes" id="UP000251047"/>
    </source>
</evidence>
<organism evidence="7 8">
    <name type="scientific">Corynebacterium heidelbergense</name>
    <dbReference type="NCBI Taxonomy" id="2055947"/>
    <lineage>
        <taxon>Bacteria</taxon>
        <taxon>Bacillati</taxon>
        <taxon>Actinomycetota</taxon>
        <taxon>Actinomycetes</taxon>
        <taxon>Mycobacteriales</taxon>
        <taxon>Corynebacteriaceae</taxon>
        <taxon>Corynebacterium</taxon>
    </lineage>
</organism>
<evidence type="ECO:0000256" key="4">
    <source>
        <dbReference type="ARBA" id="ARBA00022833"/>
    </source>
</evidence>
<evidence type="ECO:0000259" key="6">
    <source>
        <dbReference type="SMART" id="SM00849"/>
    </source>
</evidence>
<reference evidence="7 8" key="1">
    <citation type="journal article" date="2018" name="Syst. Appl. Microbiol.">
        <title>Corynebacterium heidelbergense sp. nov., isolated from the preen glands of Egyptian geese (Alopochen aegyptiacus).</title>
        <authorList>
            <person name="Braun M.S."/>
            <person name="Wang E."/>
            <person name="Zimmermann S."/>
            <person name="Wink M."/>
        </authorList>
    </citation>
    <scope>NUCLEOTIDE SEQUENCE [LARGE SCALE GENOMIC DNA]</scope>
    <source>
        <strain evidence="7 8">DSM 104638</strain>
    </source>
</reference>
<proteinExistence type="predicted"/>
<dbReference type="PANTHER" id="PTHR46233">
    <property type="entry name" value="HYDROXYACYLGLUTATHIONE HYDROLASE GLOC"/>
    <property type="match status" value="1"/>
</dbReference>
<feature type="compositionally biased region" description="Low complexity" evidence="5">
    <location>
        <begin position="52"/>
        <end position="66"/>
    </location>
</feature>
<evidence type="ECO:0000256" key="1">
    <source>
        <dbReference type="ARBA" id="ARBA00001947"/>
    </source>
</evidence>
<gene>
    <name evidence="7" type="ORF">CWC39_02455</name>
</gene>
<evidence type="ECO:0000256" key="3">
    <source>
        <dbReference type="ARBA" id="ARBA00022801"/>
    </source>
</evidence>
<feature type="region of interest" description="Disordered" evidence="5">
    <location>
        <begin position="229"/>
        <end position="252"/>
    </location>
</feature>
<dbReference type="EMBL" id="PHQP01000010">
    <property type="protein sequence ID" value="RAV34605.1"/>
    <property type="molecule type" value="Genomic_DNA"/>
</dbReference>
<protein>
    <submittedName>
        <fullName evidence="7">MBL fold metallo-hydrolase</fullName>
    </submittedName>
</protein>
<dbReference type="InterPro" id="IPR001279">
    <property type="entry name" value="Metallo-B-lactamas"/>
</dbReference>
<dbReference type="RefSeq" id="WP_112768931.1">
    <property type="nucleotide sequence ID" value="NZ_CP063191.1"/>
</dbReference>
<dbReference type="PANTHER" id="PTHR46233:SF3">
    <property type="entry name" value="HYDROXYACYLGLUTATHIONE HYDROLASE GLOC"/>
    <property type="match status" value="1"/>
</dbReference>
<dbReference type="Pfam" id="PF00753">
    <property type="entry name" value="Lactamase_B"/>
    <property type="match status" value="1"/>
</dbReference>